<evidence type="ECO:0000313" key="2">
    <source>
        <dbReference type="Proteomes" id="UP001145114"/>
    </source>
</evidence>
<gene>
    <name evidence="1" type="ORF">EV182_002321</name>
</gene>
<sequence>MAHGYRSNNLYTTGKFAVPVVESLKGERFALFPLSGYEHHLSHDRELQVGVKVNKDHVDITYRQPEAGYEFTMSHNAPSKEERTGPTCPTYSDYSHHSYLYHDAARKHEREPVDPNKAWEEQYEVWKSWPECKNCKVRYPPYKPCCCMH</sequence>
<proteinExistence type="predicted"/>
<comment type="caution">
    <text evidence="1">The sequence shown here is derived from an EMBL/GenBank/DDBJ whole genome shotgun (WGS) entry which is preliminary data.</text>
</comment>
<accession>A0ACC1HEB3</accession>
<organism evidence="1 2">
    <name type="scientific">Spiromyces aspiralis</name>
    <dbReference type="NCBI Taxonomy" id="68401"/>
    <lineage>
        <taxon>Eukaryota</taxon>
        <taxon>Fungi</taxon>
        <taxon>Fungi incertae sedis</taxon>
        <taxon>Zoopagomycota</taxon>
        <taxon>Kickxellomycotina</taxon>
        <taxon>Kickxellomycetes</taxon>
        <taxon>Kickxellales</taxon>
        <taxon>Kickxellaceae</taxon>
        <taxon>Spiromyces</taxon>
    </lineage>
</organism>
<protein>
    <submittedName>
        <fullName evidence="1">Uncharacterized protein</fullName>
    </submittedName>
</protein>
<name>A0ACC1HEB3_9FUNG</name>
<dbReference type="EMBL" id="JAMZIH010005608">
    <property type="protein sequence ID" value="KAJ1674909.1"/>
    <property type="molecule type" value="Genomic_DNA"/>
</dbReference>
<evidence type="ECO:0000313" key="1">
    <source>
        <dbReference type="EMBL" id="KAJ1674909.1"/>
    </source>
</evidence>
<dbReference type="Proteomes" id="UP001145114">
    <property type="component" value="Unassembled WGS sequence"/>
</dbReference>
<reference evidence="1" key="1">
    <citation type="submission" date="2022-06" db="EMBL/GenBank/DDBJ databases">
        <title>Phylogenomic reconstructions and comparative analyses of Kickxellomycotina fungi.</title>
        <authorList>
            <person name="Reynolds N.K."/>
            <person name="Stajich J.E."/>
            <person name="Barry K."/>
            <person name="Grigoriev I.V."/>
            <person name="Crous P."/>
            <person name="Smith M.E."/>
        </authorList>
    </citation>
    <scope>NUCLEOTIDE SEQUENCE</scope>
    <source>
        <strain evidence="1">RSA 2271</strain>
    </source>
</reference>
<keyword evidence="2" id="KW-1185">Reference proteome</keyword>